<keyword evidence="1" id="KW-0472">Membrane</keyword>
<dbReference type="AlphaFoldDB" id="A0A1L0FF38"/>
<keyword evidence="1" id="KW-1133">Transmembrane helix</keyword>
<proteinExistence type="predicted"/>
<dbReference type="Proteomes" id="UP000183365">
    <property type="component" value="Unassembled WGS sequence"/>
</dbReference>
<dbReference type="CDD" id="cd02440">
    <property type="entry name" value="AdoMet_MTases"/>
    <property type="match status" value="1"/>
</dbReference>
<evidence type="ECO:0000313" key="3">
    <source>
        <dbReference type="Proteomes" id="UP000183365"/>
    </source>
</evidence>
<dbReference type="GO" id="GO:0005740">
    <property type="term" value="C:mitochondrial envelope"/>
    <property type="evidence" value="ECO:0007669"/>
    <property type="project" value="EnsemblFungi"/>
</dbReference>
<organism evidence="2 3">
    <name type="scientific">Hanseniaspora guilliermondii</name>
    <dbReference type="NCBI Taxonomy" id="56406"/>
    <lineage>
        <taxon>Eukaryota</taxon>
        <taxon>Fungi</taxon>
        <taxon>Dikarya</taxon>
        <taxon>Ascomycota</taxon>
        <taxon>Saccharomycotina</taxon>
        <taxon>Saccharomycetes</taxon>
        <taxon>Saccharomycodales</taxon>
        <taxon>Saccharomycodaceae</taxon>
        <taxon>Hanseniaspora</taxon>
    </lineage>
</organism>
<name>A0A1L0FF38_9ASCO</name>
<evidence type="ECO:0000313" key="2">
    <source>
        <dbReference type="EMBL" id="SGZ38198.1"/>
    </source>
</evidence>
<evidence type="ECO:0000256" key="1">
    <source>
        <dbReference type="SAM" id="Phobius"/>
    </source>
</evidence>
<dbReference type="GO" id="GO:0008168">
    <property type="term" value="F:methyltransferase activity"/>
    <property type="evidence" value="ECO:0007669"/>
    <property type="project" value="TreeGrafter"/>
</dbReference>
<dbReference type="Gene3D" id="3.40.50.150">
    <property type="entry name" value="Vaccinia Virus protein VP39"/>
    <property type="match status" value="1"/>
</dbReference>
<evidence type="ECO:0008006" key="4">
    <source>
        <dbReference type="Google" id="ProtNLM"/>
    </source>
</evidence>
<dbReference type="Pfam" id="PF13489">
    <property type="entry name" value="Methyltransf_23"/>
    <property type="match status" value="1"/>
</dbReference>
<dbReference type="SUPFAM" id="SSF53335">
    <property type="entry name" value="S-adenosyl-L-methionine-dependent methyltransferases"/>
    <property type="match status" value="1"/>
</dbReference>
<dbReference type="EMBL" id="FQNF01000005">
    <property type="protein sequence ID" value="SGZ38198.1"/>
    <property type="molecule type" value="Genomic_DNA"/>
</dbReference>
<dbReference type="InterPro" id="IPR029063">
    <property type="entry name" value="SAM-dependent_MTases_sf"/>
</dbReference>
<keyword evidence="3" id="KW-1185">Reference proteome</keyword>
<dbReference type="OrthoDB" id="3971839at2759"/>
<accession>A0A1L0FF38</accession>
<keyword evidence="1" id="KW-0812">Transmembrane</keyword>
<reference evidence="3" key="1">
    <citation type="submission" date="2016-11" db="EMBL/GenBank/DDBJ databases">
        <authorList>
            <person name="Guldener U."/>
        </authorList>
    </citation>
    <scope>NUCLEOTIDE SEQUENCE [LARGE SCALE GENOMIC DNA]</scope>
</reference>
<dbReference type="InterPro" id="IPR050508">
    <property type="entry name" value="Methyltransf_Superfamily"/>
</dbReference>
<protein>
    <recommendedName>
        <fullName evidence="4">Methyltransferase OMS1, mitochondrial</fullName>
    </recommendedName>
</protein>
<dbReference type="PANTHER" id="PTHR42912:SF83">
    <property type="entry name" value="METHYLTRANSFERASE TYPE 11 DOMAIN-CONTAINING PROTEIN"/>
    <property type="match status" value="1"/>
</dbReference>
<dbReference type="VEuPathDB" id="FungiDB:HGUI_00398"/>
<dbReference type="PANTHER" id="PTHR42912">
    <property type="entry name" value="METHYLTRANSFERASE"/>
    <property type="match status" value="1"/>
</dbReference>
<gene>
    <name evidence="2" type="ORF">HGUI_00398</name>
</gene>
<feature type="transmembrane region" description="Helical" evidence="1">
    <location>
        <begin position="93"/>
        <end position="111"/>
    </location>
</feature>
<sequence>MFQSFRTGLHIVPKFPQANVIKIQHRNLLVNRQYSLLISKRVKLQCRKTEFFNSRKYSTKNKDESSDIASKLSEKLVKFGLYLNSKKYQRMQAKILTCVFVCFLIYSYFFFGKYEAKRRFSKNIELRKEFQAWKDYEKVVNGKDVTFDDLKQLSALRFKERTLKILEFNDLMKQRREDAERRKQEAMETGVFRISEHEKFANVLSERLNVLEARINDFLLKTDSLNFNLDHLIENLSEEDLDKPISEYENLKYESMFHADKMRTREVLKLAQYDYMIQEYGDDTFDGYSIPNYQSIKKTLSERGLPENGEDDKLLQKIYELEDIHKVMPPMDTVNFFEDKATEYDSSIKKEEYIFINGQRKKLAKKLYGDCLETSCGTGRNIPYLDLVDINSITFLDPSQKMLETCKEKFENFNDKFSKVAYVKGKCEDLVNDENENKMKYDCIFETFGLCSQKDPVESLNNMAKLLKKDGRVFLLEHGKSSYESVNRMMTKSMDKRLEHWGCRFNLDIGEIIDDSDLEIVSEERKHLGTTWIYTLKLKDDKFEDIEKAQ</sequence>